<evidence type="ECO:0000313" key="1">
    <source>
        <dbReference type="EMBL" id="KAK7304756.1"/>
    </source>
</evidence>
<gene>
    <name evidence="1" type="ORF">VNO77_42643</name>
</gene>
<protein>
    <submittedName>
        <fullName evidence="1">Uncharacterized protein</fullName>
    </submittedName>
</protein>
<proteinExistence type="predicted"/>
<dbReference type="EMBL" id="JAYMYQ010000011">
    <property type="protein sequence ID" value="KAK7304756.1"/>
    <property type="molecule type" value="Genomic_DNA"/>
</dbReference>
<dbReference type="AlphaFoldDB" id="A0AAN9JVF7"/>
<comment type="caution">
    <text evidence="1">The sequence shown here is derived from an EMBL/GenBank/DDBJ whole genome shotgun (WGS) entry which is preliminary data.</text>
</comment>
<name>A0AAN9JVF7_CANGL</name>
<organism evidence="1 2">
    <name type="scientific">Canavalia gladiata</name>
    <name type="common">Sword bean</name>
    <name type="synonym">Dolichos gladiatus</name>
    <dbReference type="NCBI Taxonomy" id="3824"/>
    <lineage>
        <taxon>Eukaryota</taxon>
        <taxon>Viridiplantae</taxon>
        <taxon>Streptophyta</taxon>
        <taxon>Embryophyta</taxon>
        <taxon>Tracheophyta</taxon>
        <taxon>Spermatophyta</taxon>
        <taxon>Magnoliopsida</taxon>
        <taxon>eudicotyledons</taxon>
        <taxon>Gunneridae</taxon>
        <taxon>Pentapetalae</taxon>
        <taxon>rosids</taxon>
        <taxon>fabids</taxon>
        <taxon>Fabales</taxon>
        <taxon>Fabaceae</taxon>
        <taxon>Papilionoideae</taxon>
        <taxon>50 kb inversion clade</taxon>
        <taxon>NPAAA clade</taxon>
        <taxon>indigoferoid/millettioid clade</taxon>
        <taxon>Phaseoleae</taxon>
        <taxon>Canavalia</taxon>
    </lineage>
</organism>
<accession>A0AAN9JVF7</accession>
<keyword evidence="2" id="KW-1185">Reference proteome</keyword>
<dbReference type="Proteomes" id="UP001367508">
    <property type="component" value="Unassembled WGS sequence"/>
</dbReference>
<sequence length="106" mass="11736">MSTATTVPLVTTNSITQRVVSTRPLSTLFFYSKGTTQQFRVTSVSVSVFLQPLLQPPAPLPSFFPSAVHILWHHKSLHVITNPTLRSFTIPSLPRSSCQPFKKSSP</sequence>
<reference evidence="1 2" key="1">
    <citation type="submission" date="2024-01" db="EMBL/GenBank/DDBJ databases">
        <title>The genomes of 5 underutilized Papilionoideae crops provide insights into root nodulation and disease resistanc.</title>
        <authorList>
            <person name="Jiang F."/>
        </authorList>
    </citation>
    <scope>NUCLEOTIDE SEQUENCE [LARGE SCALE GENOMIC DNA]</scope>
    <source>
        <strain evidence="1">LVBAO_FW01</strain>
        <tissue evidence="1">Leaves</tissue>
    </source>
</reference>
<evidence type="ECO:0000313" key="2">
    <source>
        <dbReference type="Proteomes" id="UP001367508"/>
    </source>
</evidence>